<gene>
    <name evidence="1" type="ORF">EJ063_12695</name>
</gene>
<proteinExistence type="predicted"/>
<evidence type="ECO:0000313" key="2">
    <source>
        <dbReference type="Proteomes" id="UP000268973"/>
    </source>
</evidence>
<dbReference type="EMBL" id="RXZH01000005">
    <property type="protein sequence ID" value="RTZ15313.1"/>
    <property type="molecule type" value="Genomic_DNA"/>
</dbReference>
<protein>
    <submittedName>
        <fullName evidence="1">Uncharacterized protein</fullName>
    </submittedName>
</protein>
<dbReference type="Proteomes" id="UP000268973">
    <property type="component" value="Unassembled WGS sequence"/>
</dbReference>
<keyword evidence="2" id="KW-1185">Reference proteome</keyword>
<accession>A0A432CXT7</accession>
<sequence>MAVNYLYADSILSFVETDTPTLLSTFPGSEHKHWKQAIDLLKNQFHQLPHLAGDLVLGLNNQTPELRIPVTILYRGLIFTIDIGFNNTDYQADTLDTLHQQARTLKHHHVASQSKFIIPVTLETQATPKGGAIVVSEDLVADPMCDTGEHLAALIEHFANQYKDDQIILADWLSSDCAEHC</sequence>
<comment type="caution">
    <text evidence="1">The sequence shown here is derived from an EMBL/GenBank/DDBJ whole genome shotgun (WGS) entry which is preliminary data.</text>
</comment>
<dbReference type="AlphaFoldDB" id="A0A432CXT7"/>
<dbReference type="OrthoDB" id="5869078at2"/>
<evidence type="ECO:0000313" key="1">
    <source>
        <dbReference type="EMBL" id="RTZ15313.1"/>
    </source>
</evidence>
<organism evidence="1 2">
    <name type="scientific">Vibrio aquaticus</name>
    <dbReference type="NCBI Taxonomy" id="2496559"/>
    <lineage>
        <taxon>Bacteria</taxon>
        <taxon>Pseudomonadati</taxon>
        <taxon>Pseudomonadota</taxon>
        <taxon>Gammaproteobacteria</taxon>
        <taxon>Vibrionales</taxon>
        <taxon>Vibrionaceae</taxon>
        <taxon>Vibrio</taxon>
    </lineage>
</organism>
<name>A0A432CXT7_9VIBR</name>
<reference evidence="1 2" key="1">
    <citation type="submission" date="2018-12" db="EMBL/GenBank/DDBJ databases">
        <title>Vibrio sp. isolated from China Sea.</title>
        <authorList>
            <person name="Li Y."/>
        </authorList>
    </citation>
    <scope>NUCLEOTIDE SEQUENCE [LARGE SCALE GENOMIC DNA]</scope>
    <source>
        <strain evidence="1 2">BEI207</strain>
    </source>
</reference>